<name>A0A9D1IFQ6_9FIRM</name>
<feature type="transmembrane region" description="Helical" evidence="2">
    <location>
        <begin position="154"/>
        <end position="173"/>
    </location>
</feature>
<feature type="transmembrane region" description="Helical" evidence="2">
    <location>
        <begin position="204"/>
        <end position="225"/>
    </location>
</feature>
<dbReference type="SUPFAM" id="SSF103473">
    <property type="entry name" value="MFS general substrate transporter"/>
    <property type="match status" value="1"/>
</dbReference>
<keyword evidence="2" id="KW-1133">Transmembrane helix</keyword>
<feature type="transmembrane region" description="Helical" evidence="2">
    <location>
        <begin position="379"/>
        <end position="402"/>
    </location>
</feature>
<dbReference type="EMBL" id="DVMW01000003">
    <property type="protein sequence ID" value="HIU35069.1"/>
    <property type="molecule type" value="Genomic_DNA"/>
</dbReference>
<feature type="transmembrane region" description="Helical" evidence="2">
    <location>
        <begin position="108"/>
        <end position="126"/>
    </location>
</feature>
<reference evidence="3" key="1">
    <citation type="submission" date="2020-10" db="EMBL/GenBank/DDBJ databases">
        <authorList>
            <person name="Gilroy R."/>
        </authorList>
    </citation>
    <scope>NUCLEOTIDE SEQUENCE</scope>
    <source>
        <strain evidence="3">ChiGjej1B1-19959</strain>
    </source>
</reference>
<dbReference type="Gene3D" id="1.20.1250.20">
    <property type="entry name" value="MFS general substrate transporter like domains"/>
    <property type="match status" value="1"/>
</dbReference>
<evidence type="ECO:0000256" key="1">
    <source>
        <dbReference type="SAM" id="Coils"/>
    </source>
</evidence>
<gene>
    <name evidence="3" type="ORF">IAC53_00470</name>
</gene>
<evidence type="ECO:0000313" key="4">
    <source>
        <dbReference type="Proteomes" id="UP000824071"/>
    </source>
</evidence>
<feature type="transmembrane region" description="Helical" evidence="2">
    <location>
        <begin position="237"/>
        <end position="259"/>
    </location>
</feature>
<accession>A0A9D1IFQ6</accession>
<evidence type="ECO:0000313" key="3">
    <source>
        <dbReference type="EMBL" id="HIU35069.1"/>
    </source>
</evidence>
<feature type="transmembrane region" description="Helical" evidence="2">
    <location>
        <begin position="30"/>
        <end position="53"/>
    </location>
</feature>
<feature type="transmembrane region" description="Helical" evidence="2">
    <location>
        <begin position="65"/>
        <end position="88"/>
    </location>
</feature>
<sequence length="652" mass="73770">MLDKLMELFFKVKTYWRKPPKGYEVTYKEFVYYALGFGGTSFLSVLCNWTSIATTTYMMISHFKISTGVVFFLGTVLGSVCGLLRAPILSMLIDNRNDKKKRGKFKQFLIVPSICWALFFGLIPFIPASWAEVELFSITIPAIPIMGLYETQTSVFSLAVVVMFVMLQLGTFFQNIVNQAMAGIEQTISSVAQERANFISVRGLISNIPGSVINMLMPIVAGILFADSGHQLNINLYRIFFPICMVLGVGGVLFTYFGVHERVIVSNNFVHRVKFWQGAKELSQNKYFWIITVFNVFANLRAVANITNWICQFSFESATAKTIANLFCTTLLMNAFIVGMVFSPALIKRWGKRRVMLMSAIGYAAMLLLQLLVYKNPYLVLFASFCQNLFGGFSFVSSMMVSDVLDYQQWKTGKRLEGFWQNYAGFITTLIGVFTGMLTPLFLSFGGIGFGDDLNTALRDTTLRDNAYFYQTLLGLIGCVICALPLFFYDLTEDKHANYVRALKLRAAAENFRDGTLTDKDYVNVREVLDYANEKNDAFVLEEIARHDCLREINARADAVLEKVKAQERKADLEAFAHDLELEFKRADARVEKLRKKAQKKGEAFDEAAARQKAVSKMQYLRHFTEAPLSAYQTFDAAMEDLETVYDAVEAQ</sequence>
<feature type="coiled-coil region" evidence="1">
    <location>
        <begin position="550"/>
        <end position="597"/>
    </location>
</feature>
<evidence type="ECO:0000256" key="2">
    <source>
        <dbReference type="SAM" id="Phobius"/>
    </source>
</evidence>
<keyword evidence="2" id="KW-0472">Membrane</keyword>
<dbReference type="Proteomes" id="UP000824071">
    <property type="component" value="Unassembled WGS sequence"/>
</dbReference>
<feature type="transmembrane region" description="Helical" evidence="2">
    <location>
        <begin position="322"/>
        <end position="343"/>
    </location>
</feature>
<feature type="transmembrane region" description="Helical" evidence="2">
    <location>
        <begin position="355"/>
        <end position="373"/>
    </location>
</feature>
<organism evidence="3 4">
    <name type="scientific">Candidatus Fimenecus excrementigallinarum</name>
    <dbReference type="NCBI Taxonomy" id="2840816"/>
    <lineage>
        <taxon>Bacteria</taxon>
        <taxon>Bacillati</taxon>
        <taxon>Bacillota</taxon>
        <taxon>Clostridia</taxon>
        <taxon>Candidatus Fimenecus</taxon>
    </lineage>
</organism>
<keyword evidence="1" id="KW-0175">Coiled coil</keyword>
<reference evidence="3" key="2">
    <citation type="journal article" date="2021" name="PeerJ">
        <title>Extensive microbial diversity within the chicken gut microbiome revealed by metagenomics and culture.</title>
        <authorList>
            <person name="Gilroy R."/>
            <person name="Ravi A."/>
            <person name="Getino M."/>
            <person name="Pursley I."/>
            <person name="Horton D.L."/>
            <person name="Alikhan N.F."/>
            <person name="Baker D."/>
            <person name="Gharbi K."/>
            <person name="Hall N."/>
            <person name="Watson M."/>
            <person name="Adriaenssens E.M."/>
            <person name="Foster-Nyarko E."/>
            <person name="Jarju S."/>
            <person name="Secka A."/>
            <person name="Antonio M."/>
            <person name="Oren A."/>
            <person name="Chaudhuri R.R."/>
            <person name="La Ragione R."/>
            <person name="Hildebrand F."/>
            <person name="Pallen M.J."/>
        </authorList>
    </citation>
    <scope>NUCLEOTIDE SEQUENCE</scope>
    <source>
        <strain evidence="3">ChiGjej1B1-19959</strain>
    </source>
</reference>
<feature type="transmembrane region" description="Helical" evidence="2">
    <location>
        <begin position="468"/>
        <end position="489"/>
    </location>
</feature>
<feature type="transmembrane region" description="Helical" evidence="2">
    <location>
        <begin position="423"/>
        <end position="448"/>
    </location>
</feature>
<protein>
    <submittedName>
        <fullName evidence="3">MFS transporter</fullName>
    </submittedName>
</protein>
<dbReference type="InterPro" id="IPR036259">
    <property type="entry name" value="MFS_trans_sf"/>
</dbReference>
<dbReference type="AlphaFoldDB" id="A0A9D1IFQ6"/>
<proteinExistence type="predicted"/>
<feature type="transmembrane region" description="Helical" evidence="2">
    <location>
        <begin position="287"/>
        <end position="310"/>
    </location>
</feature>
<comment type="caution">
    <text evidence="3">The sequence shown here is derived from an EMBL/GenBank/DDBJ whole genome shotgun (WGS) entry which is preliminary data.</text>
</comment>
<dbReference type="Pfam" id="PF13347">
    <property type="entry name" value="MFS_2"/>
    <property type="match status" value="1"/>
</dbReference>
<keyword evidence="2" id="KW-0812">Transmembrane</keyword>